<dbReference type="Pfam" id="PF08240">
    <property type="entry name" value="ADH_N"/>
    <property type="match status" value="1"/>
</dbReference>
<dbReference type="PANTHER" id="PTHR11695">
    <property type="entry name" value="ALCOHOL DEHYDROGENASE RELATED"/>
    <property type="match status" value="1"/>
</dbReference>
<dbReference type="InterPro" id="IPR011032">
    <property type="entry name" value="GroES-like_sf"/>
</dbReference>
<dbReference type="Gene3D" id="3.90.180.10">
    <property type="entry name" value="Medium-chain alcohol dehydrogenases, catalytic domain"/>
    <property type="match status" value="1"/>
</dbReference>
<dbReference type="SMART" id="SM00829">
    <property type="entry name" value="PKS_ER"/>
    <property type="match status" value="1"/>
</dbReference>
<dbReference type="PANTHER" id="PTHR11695:SF294">
    <property type="entry name" value="RETICULON-4-INTERACTING PROTEIN 1, MITOCHONDRIAL"/>
    <property type="match status" value="1"/>
</dbReference>
<dbReference type="RefSeq" id="WP_039133304.1">
    <property type="nucleotide sequence ID" value="NZ_JPXY01000006.1"/>
</dbReference>
<feature type="domain" description="Enoyl reductase (ER)" evidence="1">
    <location>
        <begin position="12"/>
        <end position="309"/>
    </location>
</feature>
<dbReference type="InterPro" id="IPR020843">
    <property type="entry name" value="ER"/>
</dbReference>
<name>A0A0A2XTQ9_9PAST</name>
<dbReference type="EMBL" id="JPXY01000006">
    <property type="protein sequence ID" value="KGQ34462.1"/>
    <property type="molecule type" value="Genomic_DNA"/>
</dbReference>
<dbReference type="CDD" id="cd05289">
    <property type="entry name" value="MDR_like_2"/>
    <property type="match status" value="1"/>
</dbReference>
<sequence>MQNYGVTISAFGEADVLQFQPQLAMPTINANQVLIENHFAGVNPVDFKTRKGLGWGAEKFKSQFPAVLGFDLAGIVVQAGAESGFNVGERVAALTFDGGAYSRYVAVNADLVARVPKAVSLQQAGAMPTVAVTALQILKQANVSAGQKIVMSAPLGGVGHLLLQLLAKENVDITVICSEAKQQQALALGTNHTVDYHHPHAYPDLNADLFIDLVGGESGVAALKMVKKGGRVICIPTIHVPLLQQAGAEQQLLVEKMLAVPNRQDLETMLNDLAENRLYLKIAQVLPITDIQQAHRQLESGRTSGKIVLDLQLG</sequence>
<protein>
    <submittedName>
        <fullName evidence="2">Quinone oxidoreductase</fullName>
    </submittedName>
</protein>
<proteinExistence type="predicted"/>
<dbReference type="InterPro" id="IPR013154">
    <property type="entry name" value="ADH-like_N"/>
</dbReference>
<evidence type="ECO:0000259" key="1">
    <source>
        <dbReference type="SMART" id="SM00829"/>
    </source>
</evidence>
<dbReference type="InterPro" id="IPR036291">
    <property type="entry name" value="NAD(P)-bd_dom_sf"/>
</dbReference>
<dbReference type="SUPFAM" id="SSF50129">
    <property type="entry name" value="GroES-like"/>
    <property type="match status" value="1"/>
</dbReference>
<reference evidence="2 3" key="1">
    <citation type="submission" date="2014-08" db="EMBL/GenBank/DDBJ databases">
        <title>Chaperone-usher fimbriae in a diverse selection of Gallibacterium genomes.</title>
        <authorList>
            <person name="Kudirkiene E."/>
            <person name="Bager R.J."/>
            <person name="Johnson T.J."/>
            <person name="Bojesen A.M."/>
        </authorList>
    </citation>
    <scope>NUCLEOTIDE SEQUENCE [LARGE SCALE GENOMIC DNA]</scope>
    <source>
        <strain evidence="2 3">CCM5976</strain>
    </source>
</reference>
<comment type="caution">
    <text evidence="2">The sequence shown here is derived from an EMBL/GenBank/DDBJ whole genome shotgun (WGS) entry which is preliminary data.</text>
</comment>
<dbReference type="Pfam" id="PF13602">
    <property type="entry name" value="ADH_zinc_N_2"/>
    <property type="match status" value="1"/>
</dbReference>
<evidence type="ECO:0000313" key="3">
    <source>
        <dbReference type="Proteomes" id="UP000030418"/>
    </source>
</evidence>
<evidence type="ECO:0000313" key="2">
    <source>
        <dbReference type="EMBL" id="KGQ34462.1"/>
    </source>
</evidence>
<dbReference type="Gene3D" id="3.40.50.720">
    <property type="entry name" value="NAD(P)-binding Rossmann-like Domain"/>
    <property type="match status" value="1"/>
</dbReference>
<gene>
    <name evidence="2" type="ORF">P375_01065</name>
</gene>
<dbReference type="SUPFAM" id="SSF51735">
    <property type="entry name" value="NAD(P)-binding Rossmann-fold domains"/>
    <property type="match status" value="1"/>
</dbReference>
<dbReference type="Proteomes" id="UP000030418">
    <property type="component" value="Unassembled WGS sequence"/>
</dbReference>
<keyword evidence="3" id="KW-1185">Reference proteome</keyword>
<organism evidence="2 3">
    <name type="scientific">Gallibacterium genomosp. 2</name>
    <dbReference type="NCBI Taxonomy" id="155517"/>
    <lineage>
        <taxon>Bacteria</taxon>
        <taxon>Pseudomonadati</taxon>
        <taxon>Pseudomonadota</taxon>
        <taxon>Gammaproteobacteria</taxon>
        <taxon>Pasteurellales</taxon>
        <taxon>Pasteurellaceae</taxon>
        <taxon>Gallibacterium</taxon>
    </lineage>
</organism>
<dbReference type="InterPro" id="IPR050700">
    <property type="entry name" value="YIM1/Zinc_Alcohol_DH_Fams"/>
</dbReference>
<dbReference type="GO" id="GO:0016491">
    <property type="term" value="F:oxidoreductase activity"/>
    <property type="evidence" value="ECO:0007669"/>
    <property type="project" value="InterPro"/>
</dbReference>
<dbReference type="AlphaFoldDB" id="A0A0A2XTQ9"/>
<accession>A0A0A2XTQ9</accession>